<dbReference type="Gramene" id="PNW79086">
    <property type="protein sequence ID" value="PNW79086"/>
    <property type="gene ID" value="CHLRE_09g400219v5"/>
</dbReference>
<name>A0A2K3DEX6_CHLRE</name>
<feature type="compositionally biased region" description="Low complexity" evidence="1">
    <location>
        <begin position="306"/>
        <end position="334"/>
    </location>
</feature>
<dbReference type="GO" id="GO:0016020">
    <property type="term" value="C:membrane"/>
    <property type="evidence" value="ECO:0000318"/>
    <property type="project" value="GO_Central"/>
</dbReference>
<evidence type="ECO:0000313" key="3">
    <source>
        <dbReference type="Proteomes" id="UP000006906"/>
    </source>
</evidence>
<dbReference type="InParanoid" id="A0A2K3DEX6"/>
<dbReference type="GeneID" id="5723245"/>
<dbReference type="OrthoDB" id="197155at2759"/>
<dbReference type="EMBL" id="CM008970">
    <property type="protein sequence ID" value="PNW79086.1"/>
    <property type="molecule type" value="Genomic_DNA"/>
</dbReference>
<evidence type="ECO:0000313" key="2">
    <source>
        <dbReference type="EMBL" id="PNW79086.1"/>
    </source>
</evidence>
<keyword evidence="3" id="KW-1185">Reference proteome</keyword>
<evidence type="ECO:0000256" key="1">
    <source>
        <dbReference type="SAM" id="MobiDB-lite"/>
    </source>
</evidence>
<protein>
    <recommendedName>
        <fullName evidence="4">PNPLA domain-containing protein</fullName>
    </recommendedName>
</protein>
<dbReference type="SUPFAM" id="SSF52151">
    <property type="entry name" value="FabD/lysophospholipase-like"/>
    <property type="match status" value="1"/>
</dbReference>
<dbReference type="AlphaFoldDB" id="A0A2K3DEX6"/>
<dbReference type="GO" id="GO:0005737">
    <property type="term" value="C:cytoplasm"/>
    <property type="evidence" value="ECO:0000318"/>
    <property type="project" value="GO_Central"/>
</dbReference>
<dbReference type="GO" id="GO:0019433">
    <property type="term" value="P:triglyceride catabolic process"/>
    <property type="evidence" value="ECO:0000318"/>
    <property type="project" value="GO_Central"/>
</dbReference>
<proteinExistence type="predicted"/>
<dbReference type="ExpressionAtlas" id="A0A2K3DEX6">
    <property type="expression patterns" value="baseline"/>
</dbReference>
<evidence type="ECO:0008006" key="4">
    <source>
        <dbReference type="Google" id="ProtNLM"/>
    </source>
</evidence>
<dbReference type="InterPro" id="IPR016035">
    <property type="entry name" value="Acyl_Trfase/lysoPLipase"/>
</dbReference>
<feature type="region of interest" description="Disordered" evidence="1">
    <location>
        <begin position="306"/>
        <end position="356"/>
    </location>
</feature>
<dbReference type="Proteomes" id="UP000006906">
    <property type="component" value="Chromosome 9"/>
</dbReference>
<dbReference type="RefSeq" id="XP_042921371.1">
    <property type="nucleotide sequence ID" value="XM_043065976.1"/>
</dbReference>
<sequence>MQFHTDQSPVVLLRQLEASLPPNAHELCSGVATVGVTRLLPWPHTKRVCQFSSRPDLVAALLASCHIPRYFNGELSTSYRGKTSVDGGVSSLMPKAAAEHDFLLKVCCFPRRHVARLPVFNRRQALRQLDLGISPDAFGPWPHRLSVMLEHALHPSSDDFLVLLLQAGRGDAMRWAVAAGLAPPPLCRWVERWVAGLQQPQLPTQQEQWQQQQLPAAGSSHELAKAAVAAAACYDDESAAAAAAGGGRDTAAAEGAAVVRGGAADGIVSRRSGAVEEFGGGMSGCGLYLMPIPPELLLPGPAAAAVADAPKPGASAESSPAAEAPGTAATASTPQRQLAAAPAGDTRQQEPPQQAGPALQLVGPIAVAEGLLSRTASTSTSAAAMSWQAQVPSQASQCNVQSTQRAHVMAAAVAAAGPGGVGPTSARNRLGRDGETGGSACGGRFGCRRMHLHSGHKARVKPKRLPHETAARLFVAGGKLLP</sequence>
<dbReference type="PANTHER" id="PTHR12406:SF7">
    <property type="entry name" value="PATATIN-LIKE PHOSPHOLIPASE DOMAIN-CONTAINING PROTEIN 4"/>
    <property type="match status" value="1"/>
</dbReference>
<dbReference type="InterPro" id="IPR033562">
    <property type="entry name" value="PLPL"/>
</dbReference>
<dbReference type="GO" id="GO:0055088">
    <property type="term" value="P:lipid homeostasis"/>
    <property type="evidence" value="ECO:0000318"/>
    <property type="project" value="GO_Central"/>
</dbReference>
<organism evidence="2 3">
    <name type="scientific">Chlamydomonas reinhardtii</name>
    <name type="common">Chlamydomonas smithii</name>
    <dbReference type="NCBI Taxonomy" id="3055"/>
    <lineage>
        <taxon>Eukaryota</taxon>
        <taxon>Viridiplantae</taxon>
        <taxon>Chlorophyta</taxon>
        <taxon>core chlorophytes</taxon>
        <taxon>Chlorophyceae</taxon>
        <taxon>CS clade</taxon>
        <taxon>Chlamydomonadales</taxon>
        <taxon>Chlamydomonadaceae</taxon>
        <taxon>Chlamydomonas</taxon>
    </lineage>
</organism>
<reference evidence="2 3" key="1">
    <citation type="journal article" date="2007" name="Science">
        <title>The Chlamydomonas genome reveals the evolution of key animal and plant functions.</title>
        <authorList>
            <person name="Merchant S.S."/>
            <person name="Prochnik S.E."/>
            <person name="Vallon O."/>
            <person name="Harris E.H."/>
            <person name="Karpowicz S.J."/>
            <person name="Witman G.B."/>
            <person name="Terry A."/>
            <person name="Salamov A."/>
            <person name="Fritz-Laylin L.K."/>
            <person name="Marechal-Drouard L."/>
            <person name="Marshall W.F."/>
            <person name="Qu L.H."/>
            <person name="Nelson D.R."/>
            <person name="Sanderfoot A.A."/>
            <person name="Spalding M.H."/>
            <person name="Kapitonov V.V."/>
            <person name="Ren Q."/>
            <person name="Ferris P."/>
            <person name="Lindquist E."/>
            <person name="Shapiro H."/>
            <person name="Lucas S.M."/>
            <person name="Grimwood J."/>
            <person name="Schmutz J."/>
            <person name="Cardol P."/>
            <person name="Cerutti H."/>
            <person name="Chanfreau G."/>
            <person name="Chen C.L."/>
            <person name="Cognat V."/>
            <person name="Croft M.T."/>
            <person name="Dent R."/>
            <person name="Dutcher S."/>
            <person name="Fernandez E."/>
            <person name="Fukuzawa H."/>
            <person name="Gonzalez-Ballester D."/>
            <person name="Gonzalez-Halphen D."/>
            <person name="Hallmann A."/>
            <person name="Hanikenne M."/>
            <person name="Hippler M."/>
            <person name="Inwood W."/>
            <person name="Jabbari K."/>
            <person name="Kalanon M."/>
            <person name="Kuras R."/>
            <person name="Lefebvre P.A."/>
            <person name="Lemaire S.D."/>
            <person name="Lobanov A.V."/>
            <person name="Lohr M."/>
            <person name="Manuell A."/>
            <person name="Meier I."/>
            <person name="Mets L."/>
            <person name="Mittag M."/>
            <person name="Mittelmeier T."/>
            <person name="Moroney J.V."/>
            <person name="Moseley J."/>
            <person name="Napoli C."/>
            <person name="Nedelcu A.M."/>
            <person name="Niyogi K."/>
            <person name="Novoselov S.V."/>
            <person name="Paulsen I.T."/>
            <person name="Pazour G."/>
            <person name="Purton S."/>
            <person name="Ral J.P."/>
            <person name="Riano-Pachon D.M."/>
            <person name="Riekhof W."/>
            <person name="Rymarquis L."/>
            <person name="Schroda M."/>
            <person name="Stern D."/>
            <person name="Umen J."/>
            <person name="Willows R."/>
            <person name="Wilson N."/>
            <person name="Zimmer S.L."/>
            <person name="Allmer J."/>
            <person name="Balk J."/>
            <person name="Bisova K."/>
            <person name="Chen C.J."/>
            <person name="Elias M."/>
            <person name="Gendler K."/>
            <person name="Hauser C."/>
            <person name="Lamb M.R."/>
            <person name="Ledford H."/>
            <person name="Long J.C."/>
            <person name="Minagawa J."/>
            <person name="Page M.D."/>
            <person name="Pan J."/>
            <person name="Pootakham W."/>
            <person name="Roje S."/>
            <person name="Rose A."/>
            <person name="Stahlberg E."/>
            <person name="Terauchi A.M."/>
            <person name="Yang P."/>
            <person name="Ball S."/>
            <person name="Bowler C."/>
            <person name="Dieckmann C.L."/>
            <person name="Gladyshev V.N."/>
            <person name="Green P."/>
            <person name="Jorgensen R."/>
            <person name="Mayfield S."/>
            <person name="Mueller-Roeber B."/>
            <person name="Rajamani S."/>
            <person name="Sayre R.T."/>
            <person name="Brokstein P."/>
            <person name="Dubchak I."/>
            <person name="Goodstein D."/>
            <person name="Hornick L."/>
            <person name="Huang Y.W."/>
            <person name="Jhaveri J."/>
            <person name="Luo Y."/>
            <person name="Martinez D."/>
            <person name="Ngau W.C."/>
            <person name="Otillar B."/>
            <person name="Poliakov A."/>
            <person name="Porter A."/>
            <person name="Szajkowski L."/>
            <person name="Werner G."/>
            <person name="Zhou K."/>
            <person name="Grigoriev I.V."/>
            <person name="Rokhsar D.S."/>
            <person name="Grossman A.R."/>
        </authorList>
    </citation>
    <scope>NUCLEOTIDE SEQUENCE [LARGE SCALE GENOMIC DNA]</scope>
    <source>
        <strain evidence="3">CC-503</strain>
    </source>
</reference>
<feature type="region of interest" description="Disordered" evidence="1">
    <location>
        <begin position="416"/>
        <end position="437"/>
    </location>
</feature>
<dbReference type="GO" id="GO:0004806">
    <property type="term" value="F:triacylglycerol lipase activity"/>
    <property type="evidence" value="ECO:0000318"/>
    <property type="project" value="GO_Central"/>
</dbReference>
<gene>
    <name evidence="2" type="ORF">CHLRE_09g400219v5</name>
</gene>
<dbReference type="KEGG" id="cre:CHLRE_09g400219v5"/>
<dbReference type="GO" id="GO:0005811">
    <property type="term" value="C:lipid droplet"/>
    <property type="evidence" value="ECO:0000318"/>
    <property type="project" value="GO_Central"/>
</dbReference>
<accession>A0A2K3DEX6</accession>
<dbReference type="PANTHER" id="PTHR12406">
    <property type="entry name" value="CALCIUM-INDEPENDENT PHOSPHOLIPASE A2 IPLA2 -RELATED"/>
    <property type="match status" value="1"/>
</dbReference>